<dbReference type="Proteomes" id="UP001183794">
    <property type="component" value="Unassembled WGS sequence"/>
</dbReference>
<gene>
    <name evidence="1" type="ORF">J2S62_002228</name>
</gene>
<reference evidence="1 2" key="1">
    <citation type="submission" date="2023-07" db="EMBL/GenBank/DDBJ databases">
        <title>Sequencing the genomes of 1000 actinobacteria strains.</title>
        <authorList>
            <person name="Klenk H.-P."/>
        </authorList>
    </citation>
    <scope>NUCLEOTIDE SEQUENCE [LARGE SCALE GENOMIC DNA]</scope>
    <source>
        <strain evidence="1 2">DSM 22966</strain>
    </source>
</reference>
<accession>A0ABU2B3Z5</accession>
<organism evidence="1 2">
    <name type="scientific">Enteractinococcus fodinae</name>
    <dbReference type="NCBI Taxonomy" id="684663"/>
    <lineage>
        <taxon>Bacteria</taxon>
        <taxon>Bacillati</taxon>
        <taxon>Actinomycetota</taxon>
        <taxon>Actinomycetes</taxon>
        <taxon>Micrococcales</taxon>
        <taxon>Micrococcaceae</taxon>
    </lineage>
</organism>
<comment type="caution">
    <text evidence="1">The sequence shown here is derived from an EMBL/GenBank/DDBJ whole genome shotgun (WGS) entry which is preliminary data.</text>
</comment>
<keyword evidence="2" id="KW-1185">Reference proteome</keyword>
<name>A0ABU2B3Z5_9MICC</name>
<evidence type="ECO:0000313" key="2">
    <source>
        <dbReference type="Proteomes" id="UP001183794"/>
    </source>
</evidence>
<protein>
    <submittedName>
        <fullName evidence="1">Uncharacterized protein</fullName>
    </submittedName>
</protein>
<dbReference type="EMBL" id="JAVDYJ010000001">
    <property type="protein sequence ID" value="MDR7347971.1"/>
    <property type="molecule type" value="Genomic_DNA"/>
</dbReference>
<proteinExistence type="predicted"/>
<sequence>MIGDGVAYFAFTRMFGGLGQVEIALGGNSVTTVD</sequence>
<evidence type="ECO:0000313" key="1">
    <source>
        <dbReference type="EMBL" id="MDR7347971.1"/>
    </source>
</evidence>